<dbReference type="EMBL" id="HBUF01573862">
    <property type="protein sequence ID" value="CAG6767586.1"/>
    <property type="molecule type" value="Transcribed_RNA"/>
</dbReference>
<organism evidence="2">
    <name type="scientific">Cacopsylla melanoneura</name>
    <dbReference type="NCBI Taxonomy" id="428564"/>
    <lineage>
        <taxon>Eukaryota</taxon>
        <taxon>Metazoa</taxon>
        <taxon>Ecdysozoa</taxon>
        <taxon>Arthropoda</taxon>
        <taxon>Hexapoda</taxon>
        <taxon>Insecta</taxon>
        <taxon>Pterygota</taxon>
        <taxon>Neoptera</taxon>
        <taxon>Paraneoptera</taxon>
        <taxon>Hemiptera</taxon>
        <taxon>Sternorrhyncha</taxon>
        <taxon>Psylloidea</taxon>
        <taxon>Psyllidae</taxon>
        <taxon>Psyllinae</taxon>
        <taxon>Cacopsylla</taxon>
    </lineage>
</organism>
<keyword evidence="1" id="KW-0812">Transmembrane</keyword>
<feature type="transmembrane region" description="Helical" evidence="1">
    <location>
        <begin position="96"/>
        <end position="118"/>
    </location>
</feature>
<accession>A0A8D9API9</accession>
<sequence>MVLRSCMIGPFSEISTLSMLLSSYSSVSGTFSVDGRIASRSRVLQFTVDSATNTRTLIALKPFILLIKLVQSKSQYSGETKLSTENEKKKKTKQQFCLLFLLMFPTFLFWVPVFYSLLRAMCCTLNHFFENMENLIFRMSRTLFCLHLCAITI</sequence>
<dbReference type="EMBL" id="HBUF01573864">
    <property type="protein sequence ID" value="CAG6767588.1"/>
    <property type="molecule type" value="Transcribed_RNA"/>
</dbReference>
<evidence type="ECO:0000256" key="1">
    <source>
        <dbReference type="SAM" id="Phobius"/>
    </source>
</evidence>
<reference evidence="2" key="1">
    <citation type="submission" date="2021-05" db="EMBL/GenBank/DDBJ databases">
        <authorList>
            <person name="Alioto T."/>
            <person name="Alioto T."/>
            <person name="Gomez Garrido J."/>
        </authorList>
    </citation>
    <scope>NUCLEOTIDE SEQUENCE</scope>
</reference>
<keyword evidence="1" id="KW-0472">Membrane</keyword>
<protein>
    <submittedName>
        <fullName evidence="2">Uncharacterized protein</fullName>
    </submittedName>
</protein>
<proteinExistence type="predicted"/>
<dbReference type="AlphaFoldDB" id="A0A8D9API9"/>
<evidence type="ECO:0000313" key="2">
    <source>
        <dbReference type="EMBL" id="CAG6767586.1"/>
    </source>
</evidence>
<keyword evidence="1" id="KW-1133">Transmembrane helix</keyword>
<name>A0A8D9API9_9HEMI</name>